<dbReference type="Proteomes" id="UP000238375">
    <property type="component" value="Unassembled WGS sequence"/>
</dbReference>
<name>A0A2T0T5F3_9BACT</name>
<dbReference type="SUPFAM" id="SSF53335">
    <property type="entry name" value="S-adenosyl-L-methionine-dependent methyltransferases"/>
    <property type="match status" value="1"/>
</dbReference>
<accession>A0A2T0T5F3</accession>
<keyword evidence="2" id="KW-1185">Reference proteome</keyword>
<protein>
    <recommendedName>
        <fullName evidence="3">Nodulation protein S (NodS)</fullName>
    </recommendedName>
</protein>
<sequence length="220" mass="25299">MKTITKIKKLLKQLAFYARMATYHDYVIKDGQFVGQFDEMYRQFDQPWMQDQQPNPYARQAGIFHIKKFGIKSVLECGSGLGYYSQDIHRQTGIVPQGIETSSTAVDKARTLFPHLTFAVDDVMNIANYPDHDAILFAELTWYVLPQLDDLFAIMAERFAGKYFINNLVFYKGTQQYGTDYFTSLREFIDYVPFELIGSCEATTSSDSTIETSTIFRITA</sequence>
<reference evidence="1 2" key="1">
    <citation type="submission" date="2018-03" db="EMBL/GenBank/DDBJ databases">
        <title>Genomic Encyclopedia of Archaeal and Bacterial Type Strains, Phase II (KMG-II): from individual species to whole genera.</title>
        <authorList>
            <person name="Goeker M."/>
        </authorList>
    </citation>
    <scope>NUCLEOTIDE SEQUENCE [LARGE SCALE GENOMIC DNA]</scope>
    <source>
        <strain evidence="1 2">DSM 28354</strain>
    </source>
</reference>
<organism evidence="1 2">
    <name type="scientific">Spirosoma oryzae</name>
    <dbReference type="NCBI Taxonomy" id="1469603"/>
    <lineage>
        <taxon>Bacteria</taxon>
        <taxon>Pseudomonadati</taxon>
        <taxon>Bacteroidota</taxon>
        <taxon>Cytophagia</taxon>
        <taxon>Cytophagales</taxon>
        <taxon>Cytophagaceae</taxon>
        <taxon>Spirosoma</taxon>
    </lineage>
</organism>
<evidence type="ECO:0000313" key="1">
    <source>
        <dbReference type="EMBL" id="PRY40861.1"/>
    </source>
</evidence>
<dbReference type="AlphaFoldDB" id="A0A2T0T5F3"/>
<dbReference type="EMBL" id="PVTE01000006">
    <property type="protein sequence ID" value="PRY40861.1"/>
    <property type="molecule type" value="Genomic_DNA"/>
</dbReference>
<gene>
    <name evidence="1" type="ORF">CLV58_10644</name>
</gene>
<dbReference type="InterPro" id="IPR029063">
    <property type="entry name" value="SAM-dependent_MTases_sf"/>
</dbReference>
<evidence type="ECO:0008006" key="3">
    <source>
        <dbReference type="Google" id="ProtNLM"/>
    </source>
</evidence>
<proteinExistence type="predicted"/>
<dbReference type="Gene3D" id="3.40.50.150">
    <property type="entry name" value="Vaccinia Virus protein VP39"/>
    <property type="match status" value="1"/>
</dbReference>
<evidence type="ECO:0000313" key="2">
    <source>
        <dbReference type="Proteomes" id="UP000238375"/>
    </source>
</evidence>
<comment type="caution">
    <text evidence="1">The sequence shown here is derived from an EMBL/GenBank/DDBJ whole genome shotgun (WGS) entry which is preliminary data.</text>
</comment>